<keyword evidence="5 8" id="KW-0812">Transmembrane</keyword>
<evidence type="ECO:0000256" key="3">
    <source>
        <dbReference type="ARBA" id="ARBA00022448"/>
    </source>
</evidence>
<reference evidence="9" key="1">
    <citation type="submission" date="2021-12" db="EMBL/GenBank/DDBJ databases">
        <title>Alicyclobacillaceae gen. nov., sp. nov., isolated from chalcocite enrichment system.</title>
        <authorList>
            <person name="Jiang Z."/>
        </authorList>
    </citation>
    <scope>NUCLEOTIDE SEQUENCE</scope>
    <source>
        <strain evidence="9">MYW30-H2</strain>
    </source>
</reference>
<protein>
    <submittedName>
        <fullName evidence="9">Spore germination protein</fullName>
    </submittedName>
</protein>
<keyword evidence="7 8" id="KW-0472">Membrane</keyword>
<keyword evidence="4" id="KW-0309">Germination</keyword>
<feature type="transmembrane region" description="Helical" evidence="8">
    <location>
        <begin position="12"/>
        <end position="32"/>
    </location>
</feature>
<evidence type="ECO:0000313" key="9">
    <source>
        <dbReference type="EMBL" id="UOF89273.1"/>
    </source>
</evidence>
<evidence type="ECO:0000256" key="4">
    <source>
        <dbReference type="ARBA" id="ARBA00022544"/>
    </source>
</evidence>
<evidence type="ECO:0000256" key="2">
    <source>
        <dbReference type="ARBA" id="ARBA00007998"/>
    </source>
</evidence>
<proteinExistence type="inferred from homology"/>
<dbReference type="PANTHER" id="PTHR34975:SF2">
    <property type="entry name" value="SPORE GERMINATION PROTEIN A2"/>
    <property type="match status" value="1"/>
</dbReference>
<feature type="transmembrane region" description="Helical" evidence="8">
    <location>
        <begin position="38"/>
        <end position="57"/>
    </location>
</feature>
<dbReference type="InterPro" id="IPR004761">
    <property type="entry name" value="Spore_GerAB"/>
</dbReference>
<dbReference type="Proteomes" id="UP000830167">
    <property type="component" value="Chromosome"/>
</dbReference>
<evidence type="ECO:0000256" key="1">
    <source>
        <dbReference type="ARBA" id="ARBA00004141"/>
    </source>
</evidence>
<evidence type="ECO:0000256" key="5">
    <source>
        <dbReference type="ARBA" id="ARBA00022692"/>
    </source>
</evidence>
<evidence type="ECO:0000256" key="8">
    <source>
        <dbReference type="SAM" id="Phobius"/>
    </source>
</evidence>
<keyword evidence="6 8" id="KW-1133">Transmembrane helix</keyword>
<comment type="subcellular location">
    <subcellularLocation>
        <location evidence="1">Membrane</location>
        <topology evidence="1">Multi-pass membrane protein</topology>
    </subcellularLocation>
</comment>
<dbReference type="Gene3D" id="1.20.1740.10">
    <property type="entry name" value="Amino acid/polyamine transporter I"/>
    <property type="match status" value="1"/>
</dbReference>
<evidence type="ECO:0000256" key="7">
    <source>
        <dbReference type="ARBA" id="ARBA00023136"/>
    </source>
</evidence>
<keyword evidence="10" id="KW-1185">Reference proteome</keyword>
<organism evidence="9 10">
    <name type="scientific">Fodinisporobacter ferrooxydans</name>
    <dbReference type="NCBI Taxonomy" id="2901836"/>
    <lineage>
        <taxon>Bacteria</taxon>
        <taxon>Bacillati</taxon>
        <taxon>Bacillota</taxon>
        <taxon>Bacilli</taxon>
        <taxon>Bacillales</taxon>
        <taxon>Alicyclobacillaceae</taxon>
        <taxon>Fodinisporobacter</taxon>
    </lineage>
</organism>
<evidence type="ECO:0000313" key="10">
    <source>
        <dbReference type="Proteomes" id="UP000830167"/>
    </source>
</evidence>
<comment type="similarity">
    <text evidence="2">Belongs to the amino acid-polyamine-organocation (APC) superfamily. Spore germination protein (SGP) (TC 2.A.3.9) family.</text>
</comment>
<evidence type="ECO:0000256" key="6">
    <source>
        <dbReference type="ARBA" id="ARBA00022989"/>
    </source>
</evidence>
<dbReference type="RefSeq" id="WP_347435960.1">
    <property type="nucleotide sequence ID" value="NZ_CP089291.1"/>
</dbReference>
<accession>A0ABY4CFT5</accession>
<dbReference type="EMBL" id="CP089291">
    <property type="protein sequence ID" value="UOF89273.1"/>
    <property type="molecule type" value="Genomic_DNA"/>
</dbReference>
<dbReference type="PANTHER" id="PTHR34975">
    <property type="entry name" value="SPORE GERMINATION PROTEIN A2"/>
    <property type="match status" value="1"/>
</dbReference>
<dbReference type="Pfam" id="PF03845">
    <property type="entry name" value="Spore_permease"/>
    <property type="match status" value="1"/>
</dbReference>
<keyword evidence="3" id="KW-0813">Transport</keyword>
<name>A0ABY4CFT5_9BACL</name>
<feature type="transmembrane region" description="Helical" evidence="8">
    <location>
        <begin position="77"/>
        <end position="99"/>
    </location>
</feature>
<feature type="transmembrane region" description="Helical" evidence="8">
    <location>
        <begin position="119"/>
        <end position="138"/>
    </location>
</feature>
<gene>
    <name evidence="9" type="ORF">LSG31_15360</name>
</gene>
<sequence length="153" mass="16905">MLEKGKISAMQMGLMIYPTILGTAILAIPSIIGKQAERDLWISPILASSTGFLTVYIADRLNKIFPGETFIQYSEHILGRVLGKILGFFYMLFFLQTIGNILREYAEFTVGTFLPKTPLLVVIAGLTLLCAFAVRGGIEVLGRLAQIYLPVFT</sequence>